<organism evidence="4 5">
    <name type="scientific">candidate division WOR-3 bacterium 4484_18</name>
    <dbReference type="NCBI Taxonomy" id="2020626"/>
    <lineage>
        <taxon>Bacteria</taxon>
        <taxon>Bacteria division WOR-3</taxon>
    </lineage>
</organism>
<evidence type="ECO:0000256" key="2">
    <source>
        <dbReference type="ARBA" id="ARBA00023004"/>
    </source>
</evidence>
<dbReference type="SFLD" id="SFLDS00029">
    <property type="entry name" value="Radical_SAM"/>
    <property type="match status" value="1"/>
</dbReference>
<evidence type="ECO:0000313" key="4">
    <source>
        <dbReference type="EMBL" id="OYV02787.1"/>
    </source>
</evidence>
<dbReference type="GO" id="GO:0051536">
    <property type="term" value="F:iron-sulfur cluster binding"/>
    <property type="evidence" value="ECO:0007669"/>
    <property type="project" value="UniProtKB-KW"/>
</dbReference>
<dbReference type="SFLD" id="SFLDG01084">
    <property type="entry name" value="Uncharacterised_Radical_SAM_Su"/>
    <property type="match status" value="1"/>
</dbReference>
<dbReference type="PANTHER" id="PTHR43432">
    <property type="entry name" value="SLR0285 PROTEIN"/>
    <property type="match status" value="1"/>
</dbReference>
<gene>
    <name evidence="4" type="ORF">CGW93_03865</name>
</gene>
<dbReference type="PANTHER" id="PTHR43432:SF6">
    <property type="entry name" value="RADICAL SAM CORE DOMAIN-CONTAINING PROTEIN"/>
    <property type="match status" value="1"/>
</dbReference>
<comment type="caution">
    <text evidence="4">The sequence shown here is derived from an EMBL/GenBank/DDBJ whole genome shotgun (WGS) entry which is preliminary data.</text>
</comment>
<evidence type="ECO:0000313" key="5">
    <source>
        <dbReference type="Proteomes" id="UP000216312"/>
    </source>
</evidence>
<reference evidence="5" key="1">
    <citation type="submission" date="2017-07" db="EMBL/GenBank/DDBJ databases">
        <title>Novel pathways for hydrocarbon cycling and metabolic interdependencies in hydrothermal sediment communities.</title>
        <authorList>
            <person name="Dombrowski N."/>
            <person name="Seitz K."/>
            <person name="Teske A."/>
            <person name="Baker B."/>
        </authorList>
    </citation>
    <scope>NUCLEOTIDE SEQUENCE [LARGE SCALE GENOMIC DNA]</scope>
</reference>
<proteinExistence type="predicted"/>
<keyword evidence="1" id="KW-0479">Metal-binding</keyword>
<dbReference type="InterPro" id="IPR040086">
    <property type="entry name" value="MJ0683-like"/>
</dbReference>
<accession>A0A257LSZ4</accession>
<dbReference type="AlphaFoldDB" id="A0A257LSZ4"/>
<sequence length="137" mass="15698">MNELQTMIRLVERRAKTIFTPTKLPDTSYTINQYVGCGHACLYCYAKFMCKWKQHGEWGSWVEVKVNAPELVKLKHPAGNVYMSSVSDPYQPIEKELQLTRRVLLNMDKSVHLSVQTKSNLILRDIDVLPSMGLAVN</sequence>
<name>A0A257LSZ4_UNCW3</name>
<evidence type="ECO:0008006" key="6">
    <source>
        <dbReference type="Google" id="ProtNLM"/>
    </source>
</evidence>
<evidence type="ECO:0000256" key="3">
    <source>
        <dbReference type="ARBA" id="ARBA00023014"/>
    </source>
</evidence>
<protein>
    <recommendedName>
        <fullName evidence="6">Radical SAM protein</fullName>
    </recommendedName>
</protein>
<dbReference type="InterPro" id="IPR007197">
    <property type="entry name" value="rSAM"/>
</dbReference>
<evidence type="ECO:0000256" key="1">
    <source>
        <dbReference type="ARBA" id="ARBA00022723"/>
    </source>
</evidence>
<dbReference type="EMBL" id="NMUJ01000053">
    <property type="protein sequence ID" value="OYV02787.1"/>
    <property type="molecule type" value="Genomic_DNA"/>
</dbReference>
<keyword evidence="2" id="KW-0408">Iron</keyword>
<dbReference type="GO" id="GO:0046872">
    <property type="term" value="F:metal ion binding"/>
    <property type="evidence" value="ECO:0007669"/>
    <property type="project" value="UniProtKB-KW"/>
</dbReference>
<dbReference type="GO" id="GO:0003824">
    <property type="term" value="F:catalytic activity"/>
    <property type="evidence" value="ECO:0007669"/>
    <property type="project" value="InterPro"/>
</dbReference>
<keyword evidence="3" id="KW-0411">Iron-sulfur</keyword>
<dbReference type="Proteomes" id="UP000216312">
    <property type="component" value="Unassembled WGS sequence"/>
</dbReference>